<organism evidence="1 2">
    <name type="scientific">Vicingus serpentipes</name>
    <dbReference type="NCBI Taxonomy" id="1926625"/>
    <lineage>
        <taxon>Bacteria</taxon>
        <taxon>Pseudomonadati</taxon>
        <taxon>Bacteroidota</taxon>
        <taxon>Flavobacteriia</taxon>
        <taxon>Flavobacteriales</taxon>
        <taxon>Vicingaceae</taxon>
        <taxon>Vicingus</taxon>
    </lineage>
</organism>
<proteinExistence type="predicted"/>
<comment type="caution">
    <text evidence="1">The sequence shown here is derived from an EMBL/GenBank/DDBJ whole genome shotgun (WGS) entry which is preliminary data.</text>
</comment>
<evidence type="ECO:0000313" key="1">
    <source>
        <dbReference type="EMBL" id="TXB63972.1"/>
    </source>
</evidence>
<dbReference type="EMBL" id="VOOS01000006">
    <property type="protein sequence ID" value="TXB63972.1"/>
    <property type="molecule type" value="Genomic_DNA"/>
</dbReference>
<name>A0A5C6RRF4_9FLAO</name>
<accession>A0A5C6RRF4</accession>
<gene>
    <name evidence="1" type="ORF">FRY74_12020</name>
</gene>
<evidence type="ECO:0000313" key="2">
    <source>
        <dbReference type="Proteomes" id="UP000321721"/>
    </source>
</evidence>
<dbReference type="RefSeq" id="WP_147101932.1">
    <property type="nucleotide sequence ID" value="NZ_VOOS01000006.1"/>
</dbReference>
<sequence>MEVLINTPGQTFYYSSIEELLNYCEENNNCAVIIFQADVNDFIEKLNDKINPCISQLIVIAENVNDVIAKASDKNLLVISAINTKDAIQIALNSSAMCKDVICVSSTESSKSFAEMVEMVIV</sequence>
<protein>
    <submittedName>
        <fullName evidence="1">Uncharacterized protein</fullName>
    </submittedName>
</protein>
<dbReference type="Proteomes" id="UP000321721">
    <property type="component" value="Unassembled WGS sequence"/>
</dbReference>
<dbReference type="AlphaFoldDB" id="A0A5C6RRF4"/>
<reference evidence="1 2" key="1">
    <citation type="submission" date="2019-08" db="EMBL/GenBank/DDBJ databases">
        <title>Genome of Vicingus serpentipes NCIMB 15042.</title>
        <authorList>
            <person name="Bowman J.P."/>
        </authorList>
    </citation>
    <scope>NUCLEOTIDE SEQUENCE [LARGE SCALE GENOMIC DNA]</scope>
    <source>
        <strain evidence="1 2">NCIMB 15042</strain>
    </source>
</reference>
<keyword evidence="2" id="KW-1185">Reference proteome</keyword>